<organism evidence="6 7">
    <name type="scientific">Cutaneotrichosporon oleaginosum</name>
    <dbReference type="NCBI Taxonomy" id="879819"/>
    <lineage>
        <taxon>Eukaryota</taxon>
        <taxon>Fungi</taxon>
        <taxon>Dikarya</taxon>
        <taxon>Basidiomycota</taxon>
        <taxon>Agaricomycotina</taxon>
        <taxon>Tremellomycetes</taxon>
        <taxon>Trichosporonales</taxon>
        <taxon>Trichosporonaceae</taxon>
        <taxon>Cutaneotrichosporon</taxon>
    </lineage>
</organism>
<dbReference type="STRING" id="879819.A0A0J0XRT4"/>
<evidence type="ECO:0000313" key="7">
    <source>
        <dbReference type="Proteomes" id="UP000053611"/>
    </source>
</evidence>
<reference evidence="6 7" key="1">
    <citation type="submission" date="2015-03" db="EMBL/GenBank/DDBJ databases">
        <title>Genomics and transcriptomics of the oil-accumulating basidiomycete yeast T. oleaginosus allow insights into substrate utilization and the diverse evolutionary trajectories of mating systems in fungi.</title>
        <authorList>
            <consortium name="DOE Joint Genome Institute"/>
            <person name="Kourist R."/>
            <person name="Kracht O."/>
            <person name="Bracharz F."/>
            <person name="Lipzen A."/>
            <person name="Nolan M."/>
            <person name="Ohm R."/>
            <person name="Grigoriev I."/>
            <person name="Sun S."/>
            <person name="Heitman J."/>
            <person name="Bruck T."/>
            <person name="Nowrousian M."/>
        </authorList>
    </citation>
    <scope>NUCLEOTIDE SEQUENCE [LARGE SCALE GENOMIC DNA]</scope>
    <source>
        <strain evidence="6 7">IBC0246</strain>
    </source>
</reference>
<keyword evidence="7" id="KW-1185">Reference proteome</keyword>
<dbReference type="PROSITE" id="PS00678">
    <property type="entry name" value="WD_REPEATS_1"/>
    <property type="match status" value="1"/>
</dbReference>
<dbReference type="SUPFAM" id="SSF50978">
    <property type="entry name" value="WD40 repeat-like"/>
    <property type="match status" value="1"/>
</dbReference>
<keyword evidence="1 5" id="KW-0853">WD repeat</keyword>
<dbReference type="SMART" id="SM00320">
    <property type="entry name" value="WD40"/>
    <property type="match status" value="4"/>
</dbReference>
<dbReference type="OrthoDB" id="10257301at2759"/>
<dbReference type="PROSITE" id="PS50082">
    <property type="entry name" value="WD_REPEATS_2"/>
    <property type="match status" value="2"/>
</dbReference>
<dbReference type="RefSeq" id="XP_018280298.1">
    <property type="nucleotide sequence ID" value="XM_018422611.1"/>
</dbReference>
<dbReference type="InterPro" id="IPR019775">
    <property type="entry name" value="WD40_repeat_CS"/>
</dbReference>
<comment type="similarity">
    <text evidence="4">Belongs to the WD repeat PAAF1/RPN14 family.</text>
</comment>
<feature type="repeat" description="WD" evidence="5">
    <location>
        <begin position="146"/>
        <end position="178"/>
    </location>
</feature>
<dbReference type="AlphaFoldDB" id="A0A0J0XRT4"/>
<dbReference type="InterPro" id="IPR051179">
    <property type="entry name" value="WD_repeat_multifunction"/>
</dbReference>
<accession>A0A0J0XRT4</accession>
<sequence>MQVKSLSYIDIQHDALGVFEDVEQGTVPQEDVWVSAYQAGESSVHGKMRVSLDGGVEITCRDGVKVERESKANFLVTVPALKMTSRPVHFPRQTVVPPYTKASAVSPELNINALDYSAKAGKLVAGGPDGYAIVLDPARPSEALQLAGHVGDVLDVKWFPSGEVVLTASSDMSLRIYSAVTGVNPRVLRGHSRAITATHILGVGKQVLSAAKDGSVRLWNVGAGKEERAWRLKQAVEALIVIHGEQAALGAETVIVAATTDGSLTGYALEAESHEPLFVSPPTDTKLVSAAYSSTLGLIATGHADGTIVFRRTTNLSKVVAAVRRNEASVYSLAFDGPSLLVGTASGLPARLSIASTPETLDVEVAEEFAGWEAVGVETWAVGDGAWCAGADGVLRRY</sequence>
<dbReference type="InterPro" id="IPR036322">
    <property type="entry name" value="WD40_repeat_dom_sf"/>
</dbReference>
<evidence type="ECO:0000256" key="5">
    <source>
        <dbReference type="PROSITE-ProRule" id="PRU00221"/>
    </source>
</evidence>
<dbReference type="InterPro" id="IPR015943">
    <property type="entry name" value="WD40/YVTN_repeat-like_dom_sf"/>
</dbReference>
<feature type="repeat" description="WD" evidence="5">
    <location>
        <begin position="188"/>
        <end position="229"/>
    </location>
</feature>
<gene>
    <name evidence="6" type="ORF">CC85DRAFT_284093</name>
</gene>
<dbReference type="Gene3D" id="2.130.10.10">
    <property type="entry name" value="YVTN repeat-like/Quinoprotein amine dehydrogenase"/>
    <property type="match status" value="2"/>
</dbReference>
<keyword evidence="2" id="KW-0677">Repeat</keyword>
<protein>
    <submittedName>
        <fullName evidence="6">WD40 repeat-like protein</fullName>
    </submittedName>
</protein>
<dbReference type="Pfam" id="PF00400">
    <property type="entry name" value="WD40"/>
    <property type="match status" value="2"/>
</dbReference>
<dbReference type="Proteomes" id="UP000053611">
    <property type="component" value="Unassembled WGS sequence"/>
</dbReference>
<evidence type="ECO:0000256" key="1">
    <source>
        <dbReference type="ARBA" id="ARBA00022574"/>
    </source>
</evidence>
<evidence type="ECO:0000256" key="2">
    <source>
        <dbReference type="ARBA" id="ARBA00022737"/>
    </source>
</evidence>
<dbReference type="GO" id="GO:0000502">
    <property type="term" value="C:proteasome complex"/>
    <property type="evidence" value="ECO:0007669"/>
    <property type="project" value="UniProtKB-KW"/>
</dbReference>
<dbReference type="EMBL" id="KQ087191">
    <property type="protein sequence ID" value="KLT43807.1"/>
    <property type="molecule type" value="Genomic_DNA"/>
</dbReference>
<name>A0A0J0XRT4_9TREE</name>
<keyword evidence="3" id="KW-0647">Proteasome</keyword>
<dbReference type="GeneID" id="28983214"/>
<dbReference type="InterPro" id="IPR001680">
    <property type="entry name" value="WD40_rpt"/>
</dbReference>
<evidence type="ECO:0000256" key="3">
    <source>
        <dbReference type="ARBA" id="ARBA00022942"/>
    </source>
</evidence>
<evidence type="ECO:0000256" key="4">
    <source>
        <dbReference type="ARBA" id="ARBA00038321"/>
    </source>
</evidence>
<dbReference type="PANTHER" id="PTHR19857">
    <property type="entry name" value="MITOCHONDRIAL DIVISION PROTEIN 1-RELATED"/>
    <property type="match status" value="1"/>
</dbReference>
<dbReference type="PROSITE" id="PS50294">
    <property type="entry name" value="WD_REPEATS_REGION"/>
    <property type="match status" value="2"/>
</dbReference>
<evidence type="ECO:0000313" key="6">
    <source>
        <dbReference type="EMBL" id="KLT43807.1"/>
    </source>
</evidence>
<proteinExistence type="inferred from homology"/>
<dbReference type="PANTHER" id="PTHR19857:SF19">
    <property type="entry name" value="26S PROTEASOME REGULATORY SUBUNIT RPN14"/>
    <property type="match status" value="1"/>
</dbReference>